<evidence type="ECO:0000313" key="3">
    <source>
        <dbReference type="Proteomes" id="UP000070720"/>
    </source>
</evidence>
<reference evidence="2 3" key="1">
    <citation type="journal article" date="2007" name="Science">
        <title>The Fusarium graminearum genome reveals a link between localized polymorphism and pathogen specialization.</title>
        <authorList>
            <person name="Cuomo C.A."/>
            <person name="Gueldener U."/>
            <person name="Xu J.-R."/>
            <person name="Trail F."/>
            <person name="Turgeon B.G."/>
            <person name="Di Pietro A."/>
            <person name="Walton J.D."/>
            <person name="Ma L.-J."/>
            <person name="Baker S.E."/>
            <person name="Rep M."/>
            <person name="Adam G."/>
            <person name="Antoniw J."/>
            <person name="Baldwin T."/>
            <person name="Calvo S.E."/>
            <person name="Chang Y.-L."/>
            <person name="DeCaprio D."/>
            <person name="Gale L.R."/>
            <person name="Gnerre S."/>
            <person name="Goswami R.S."/>
            <person name="Hammond-Kosack K."/>
            <person name="Harris L.J."/>
            <person name="Hilburn K."/>
            <person name="Kennell J.C."/>
            <person name="Kroken S."/>
            <person name="Magnuson J.K."/>
            <person name="Mannhaupt G."/>
            <person name="Mauceli E.W."/>
            <person name="Mewes H.-W."/>
            <person name="Mitterbauer R."/>
            <person name="Muehlbauer G."/>
            <person name="Muensterkoetter M."/>
            <person name="Nelson D."/>
            <person name="O'Donnell K."/>
            <person name="Ouellet T."/>
            <person name="Qi W."/>
            <person name="Quesneville H."/>
            <person name="Roncero M.I.G."/>
            <person name="Seong K.-Y."/>
            <person name="Tetko I.V."/>
            <person name="Urban M."/>
            <person name="Waalwijk C."/>
            <person name="Ward T.J."/>
            <person name="Yao J."/>
            <person name="Birren B.W."/>
            <person name="Kistler H.C."/>
        </authorList>
    </citation>
    <scope>NUCLEOTIDE SEQUENCE [LARGE SCALE GENOMIC DNA]</scope>
    <source>
        <strain evidence="3">ATCC MYA-4620 / CBS 123657 / FGSC 9075 / NRRL 31084 / PH-1</strain>
        <strain evidence="2">PH-1 / ATCC MYA-4620 / FGSC 9075 / NRRL 31084</strain>
    </source>
</reference>
<dbReference type="Proteomes" id="UP000070720">
    <property type="component" value="Chromosome 4"/>
</dbReference>
<organism evidence="1 3">
    <name type="scientific">Gibberella zeae (strain ATCC MYA-4620 / CBS 123657 / FGSC 9075 / NRRL 31084 / PH-1)</name>
    <name type="common">Wheat head blight fungus</name>
    <name type="synonym">Fusarium graminearum</name>
    <dbReference type="NCBI Taxonomy" id="229533"/>
    <lineage>
        <taxon>Eukaryota</taxon>
        <taxon>Fungi</taxon>
        <taxon>Dikarya</taxon>
        <taxon>Ascomycota</taxon>
        <taxon>Pezizomycotina</taxon>
        <taxon>Sordariomycetes</taxon>
        <taxon>Hypocreomycetidae</taxon>
        <taxon>Hypocreales</taxon>
        <taxon>Nectriaceae</taxon>
        <taxon>Fusarium</taxon>
    </lineage>
</organism>
<dbReference type="EMBL" id="HG970335">
    <property type="protein sequence ID" value="CEF85414.1"/>
    <property type="molecule type" value="Genomic_DNA"/>
</dbReference>
<evidence type="ECO:0000313" key="1">
    <source>
        <dbReference type="EMBL" id="CEF85414.1"/>
    </source>
</evidence>
<accession>A0A0E0SG51</accession>
<protein>
    <submittedName>
        <fullName evidence="1">Chromosome 4, complete genome</fullName>
    </submittedName>
</protein>
<proteinExistence type="predicted"/>
<dbReference type="VEuPathDB" id="FungiDB:FGRAMPH1_01G22519"/>
<dbReference type="InParanoid" id="A0A098DVN4"/>
<name>A0A098DVN4_GIBZE</name>
<dbReference type="EnsemblFungi" id="CEF85414">
    <property type="protein sequence ID" value="CEF85414"/>
    <property type="gene ID" value="FGRRES_15354"/>
</dbReference>
<reference evidence="2 3" key="2">
    <citation type="journal article" date="2010" name="Nature">
        <title>Comparative genomics reveals mobile pathogenicity chromosomes in Fusarium.</title>
        <authorList>
            <person name="Ma L.J."/>
            <person name="van der Does H.C."/>
            <person name="Borkovich K.A."/>
            <person name="Coleman J.J."/>
            <person name="Daboussi M.J."/>
            <person name="Di Pietro A."/>
            <person name="Dufresne M."/>
            <person name="Freitag M."/>
            <person name="Grabherr M."/>
            <person name="Henrissat B."/>
            <person name="Houterman P.M."/>
            <person name="Kang S."/>
            <person name="Shim W.B."/>
            <person name="Woloshuk C."/>
            <person name="Xie X."/>
            <person name="Xu J.R."/>
            <person name="Antoniw J."/>
            <person name="Baker S.E."/>
            <person name="Bluhm B.H."/>
            <person name="Breakspear A."/>
            <person name="Brown D.W."/>
            <person name="Butchko R.A."/>
            <person name="Chapman S."/>
            <person name="Coulson R."/>
            <person name="Coutinho P.M."/>
            <person name="Danchin E.G."/>
            <person name="Diener A."/>
            <person name="Gale L.R."/>
            <person name="Gardiner D.M."/>
            <person name="Goff S."/>
            <person name="Hammond-Kosack K.E."/>
            <person name="Hilburn K."/>
            <person name="Hua-Van A."/>
            <person name="Jonkers W."/>
            <person name="Kazan K."/>
            <person name="Kodira C.D."/>
            <person name="Koehrsen M."/>
            <person name="Kumar L."/>
            <person name="Lee Y.H."/>
            <person name="Li L."/>
            <person name="Manners J.M."/>
            <person name="Miranda-Saavedra D."/>
            <person name="Mukherjee M."/>
            <person name="Park G."/>
            <person name="Park J."/>
            <person name="Park S.Y."/>
            <person name="Proctor R.H."/>
            <person name="Regev A."/>
            <person name="Ruiz-Roldan M.C."/>
            <person name="Sain D."/>
            <person name="Sakthikumar S."/>
            <person name="Sykes S."/>
            <person name="Schwartz D.C."/>
            <person name="Turgeon B.G."/>
            <person name="Wapinski I."/>
            <person name="Yoder O."/>
            <person name="Young S."/>
            <person name="Zeng Q."/>
            <person name="Zhou S."/>
            <person name="Galagan J."/>
            <person name="Cuomo C.A."/>
            <person name="Kistler H.C."/>
            <person name="Rep M."/>
        </authorList>
    </citation>
    <scope>GENOME REANNOTATION</scope>
    <source>
        <strain evidence="3">ATCC MYA-4620 / CBS 123657 / FGSC 9075 / NRRL 31084 / PH-1</strain>
        <strain evidence="2">PH-1 / ATCC MYA-4620 / FGSC 9075 / NRRL 31084</strain>
    </source>
</reference>
<evidence type="ECO:0000313" key="2">
    <source>
        <dbReference type="EnsemblFungi" id="CEF85414"/>
    </source>
</evidence>
<sequence length="89" mass="9647">MTAHFHDSLAIHLDDSSSQSCFVSASSELILTVRTKAKGNIAIKVVPTTPRNKFGCAVLRGIISDALPQTDKGVSRFHHSVKAFVNKLQ</sequence>
<gene>
    <name evidence="1" type="ORF">FGRAMPH1_01T22519</name>
</gene>
<dbReference type="AlphaFoldDB" id="A0A098DVN4"/>
<keyword evidence="3" id="KW-1185">Reference proteome</keyword>
<reference evidence="2" key="4">
    <citation type="submission" date="2017-01" db="UniProtKB">
        <authorList>
            <consortium name="EnsemblFungi"/>
        </authorList>
    </citation>
    <scope>IDENTIFICATION</scope>
    <source>
        <strain evidence="2">PH-1 / ATCC MYA-4620 / FGSC 9075 / NRRL 31084</strain>
    </source>
</reference>
<accession>A0A098DVN4</accession>
<reference evidence="1 3" key="3">
    <citation type="journal article" date="2015" name="BMC Genomics">
        <title>The completed genome sequence of the pathogenic ascomycete fungus Fusarium graminearum.</title>
        <authorList>
            <person name="King R."/>
            <person name="Urban M."/>
            <person name="Hammond-Kosack M.C."/>
            <person name="Hassani-Pak K."/>
            <person name="Hammond-Kosack K.E."/>
        </authorList>
    </citation>
    <scope>NUCLEOTIDE SEQUENCE [LARGE SCALE GENOMIC DNA]</scope>
    <source>
        <strain evidence="3">ATCC MYA-4620 / CBS 123657 / FGSC 9075 / NRRL 31084 / PH-1</strain>
        <strain evidence="1">PH-1</strain>
    </source>
</reference>